<evidence type="ECO:0000313" key="2">
    <source>
        <dbReference type="EMBL" id="EGT43103.1"/>
    </source>
</evidence>
<dbReference type="HOGENOM" id="CLU_015332_1_0_1"/>
<gene>
    <name evidence="2" type="ORF">CAEBREN_31771</name>
</gene>
<evidence type="ECO:0000256" key="1">
    <source>
        <dbReference type="SAM" id="MobiDB-lite"/>
    </source>
</evidence>
<dbReference type="OrthoDB" id="5872300at2759"/>
<protein>
    <submittedName>
        <fullName evidence="2">Uncharacterized protein</fullName>
    </submittedName>
</protein>
<dbReference type="InParanoid" id="G0MSM9"/>
<dbReference type="eggNOG" id="ENOG502QTZX">
    <property type="taxonomic scope" value="Eukaryota"/>
</dbReference>
<dbReference type="AlphaFoldDB" id="G0MSM9"/>
<feature type="region of interest" description="Disordered" evidence="1">
    <location>
        <begin position="197"/>
        <end position="375"/>
    </location>
</feature>
<sequence>MEDFYLTLPSSVKNPQFENTSSRYVTRLPQVLQLERDRFVVAVTDIIYPYSFVNVGRPLKYWVHFKNAEPVQVEFPSAQYSDISQIVECLNFENSPRRPKRSAPTEMDPDFVAAKRGFDRVKRDEKSPEQLVIDKFTSLKKQKTEYEIGENKRKQAELDKIKGVHHQANQANIKNIESGNETIEKFKSLKDQAVEAQRLQEAKAEQERLEQEAKAEQERLEREKQEEERRQEEERQKEEKRRQDEQSQEDARKENERQQGVLDQHARVRQEAEEHARRQEEERRQEEQRRQEEERRRQEEERRQEEQRRQEEIDRHTRIRQEAEEHARRQEEERRQEEQRRQEEIDRREKDERERREKEENDRRDEDQRTGQNAIDKVKNVQQQSLDRFKNLKNEQSEHGKGVIQKFHDLAEEERDHANFISDYFAAASLVYERPTDRNEYIDAKQNLERLRLKIASRHVENVDHMLHFIERDGRIHVDLLDAEILFVEFEPSCAYFLGFHDTIVRDSGTAPSKVDMFGNVSTIYLYCDIVDPIIVGDQKNQLLSVIPCRGKYGEMIHHTIPHPRYLPIMNNTVDSIKVEFLSEFAEPINFNWGSTIIVLHFKKI</sequence>
<organism evidence="3">
    <name type="scientific">Caenorhabditis brenneri</name>
    <name type="common">Nematode worm</name>
    <dbReference type="NCBI Taxonomy" id="135651"/>
    <lineage>
        <taxon>Eukaryota</taxon>
        <taxon>Metazoa</taxon>
        <taxon>Ecdysozoa</taxon>
        <taxon>Nematoda</taxon>
        <taxon>Chromadorea</taxon>
        <taxon>Rhabditida</taxon>
        <taxon>Rhabditina</taxon>
        <taxon>Rhabditomorpha</taxon>
        <taxon>Rhabditoidea</taxon>
        <taxon>Rhabditidae</taxon>
        <taxon>Peloderinae</taxon>
        <taxon>Caenorhabditis</taxon>
    </lineage>
</organism>
<proteinExistence type="predicted"/>
<dbReference type="EMBL" id="GL379810">
    <property type="protein sequence ID" value="EGT43103.1"/>
    <property type="molecule type" value="Genomic_DNA"/>
</dbReference>
<evidence type="ECO:0000313" key="3">
    <source>
        <dbReference type="Proteomes" id="UP000008068"/>
    </source>
</evidence>
<feature type="compositionally biased region" description="Basic and acidic residues" evidence="1">
    <location>
        <begin position="197"/>
        <end position="257"/>
    </location>
</feature>
<accession>G0MSM9</accession>
<dbReference type="Proteomes" id="UP000008068">
    <property type="component" value="Unassembled WGS sequence"/>
</dbReference>
<dbReference type="STRING" id="135651.G0MSM9"/>
<feature type="compositionally biased region" description="Basic and acidic residues" evidence="1">
    <location>
        <begin position="264"/>
        <end position="369"/>
    </location>
</feature>
<keyword evidence="3" id="KW-1185">Reference proteome</keyword>
<dbReference type="FunCoup" id="G0MSM9">
    <property type="interactions" value="180"/>
</dbReference>
<name>G0MSM9_CAEBE</name>
<reference evidence="3" key="1">
    <citation type="submission" date="2011-07" db="EMBL/GenBank/DDBJ databases">
        <authorList>
            <consortium name="Caenorhabditis brenneri Sequencing and Analysis Consortium"/>
            <person name="Wilson R.K."/>
        </authorList>
    </citation>
    <scope>NUCLEOTIDE SEQUENCE [LARGE SCALE GENOMIC DNA]</scope>
    <source>
        <strain evidence="3">PB2801</strain>
    </source>
</reference>